<sequence>MLSQFGGLPIREEEHYVDESLVDDQNVYARGSEANSVVDKPYVGQEFDNLDDVYNFYNCYALQKGFGVRKSSSSKSSATREVVWKKVVCDKAGWKKTIKEKGDGSEVVQRHREIKVGCTASLNVRWKNHGKWVVTVFKEEHCHTLNTPRRAKRHRSHNVAHRNPVAKDLMDQLHTCGIRPSAIAKAINATGNDTTITTDQVVQHLRKHRLNNVGQEAFLVASHFQRQMSLDPNFYFAME</sequence>
<dbReference type="InterPro" id="IPR004330">
    <property type="entry name" value="FAR1_DNA_bnd_dom"/>
</dbReference>
<comment type="caution">
    <text evidence="2">The sequence shown here is derived from an EMBL/GenBank/DDBJ whole genome shotgun (WGS) entry which is preliminary data.</text>
</comment>
<dbReference type="STRING" id="3775.A0A1Q3C966"/>
<keyword evidence="3" id="KW-1185">Reference proteome</keyword>
<reference evidence="3" key="1">
    <citation type="submission" date="2016-04" db="EMBL/GenBank/DDBJ databases">
        <title>Cephalotus genome sequencing.</title>
        <authorList>
            <person name="Fukushima K."/>
            <person name="Hasebe M."/>
            <person name="Fang X."/>
        </authorList>
    </citation>
    <scope>NUCLEOTIDE SEQUENCE [LARGE SCALE GENOMIC DNA]</scope>
    <source>
        <strain evidence="3">cv. St1</strain>
    </source>
</reference>
<dbReference type="Pfam" id="PF03101">
    <property type="entry name" value="FAR1"/>
    <property type="match status" value="1"/>
</dbReference>
<evidence type="ECO:0000313" key="2">
    <source>
        <dbReference type="EMBL" id="GAV76661.1"/>
    </source>
</evidence>
<accession>A0A1Q3C966</accession>
<organism evidence="2 3">
    <name type="scientific">Cephalotus follicularis</name>
    <name type="common">Albany pitcher plant</name>
    <dbReference type="NCBI Taxonomy" id="3775"/>
    <lineage>
        <taxon>Eukaryota</taxon>
        <taxon>Viridiplantae</taxon>
        <taxon>Streptophyta</taxon>
        <taxon>Embryophyta</taxon>
        <taxon>Tracheophyta</taxon>
        <taxon>Spermatophyta</taxon>
        <taxon>Magnoliopsida</taxon>
        <taxon>eudicotyledons</taxon>
        <taxon>Gunneridae</taxon>
        <taxon>Pentapetalae</taxon>
        <taxon>rosids</taxon>
        <taxon>fabids</taxon>
        <taxon>Oxalidales</taxon>
        <taxon>Cephalotaceae</taxon>
        <taxon>Cephalotus</taxon>
    </lineage>
</organism>
<dbReference type="AlphaFoldDB" id="A0A1Q3C966"/>
<name>A0A1Q3C966_CEPFO</name>
<feature type="domain" description="FAR1" evidence="1">
    <location>
        <begin position="55"/>
        <end position="146"/>
    </location>
</feature>
<dbReference type="OrthoDB" id="1686421at2759"/>
<protein>
    <submittedName>
        <fullName evidence="2">FAR1 domain-containing protein</fullName>
    </submittedName>
</protein>
<gene>
    <name evidence="2" type="ORF">CFOL_v3_20134</name>
</gene>
<evidence type="ECO:0000259" key="1">
    <source>
        <dbReference type="Pfam" id="PF03101"/>
    </source>
</evidence>
<dbReference type="EMBL" id="BDDD01001515">
    <property type="protein sequence ID" value="GAV76661.1"/>
    <property type="molecule type" value="Genomic_DNA"/>
</dbReference>
<proteinExistence type="predicted"/>
<evidence type="ECO:0000313" key="3">
    <source>
        <dbReference type="Proteomes" id="UP000187406"/>
    </source>
</evidence>
<dbReference type="Proteomes" id="UP000187406">
    <property type="component" value="Unassembled WGS sequence"/>
</dbReference>
<dbReference type="PANTHER" id="PTHR46328">
    <property type="entry name" value="FAR-RED IMPAIRED RESPONSIVE (FAR1) FAMILY PROTEIN-RELATED"/>
    <property type="match status" value="1"/>
</dbReference>
<dbReference type="InParanoid" id="A0A1Q3C966"/>